<dbReference type="PROSITE" id="PS50893">
    <property type="entry name" value="ABC_TRANSPORTER_2"/>
    <property type="match status" value="1"/>
</dbReference>
<dbReference type="InterPro" id="IPR003593">
    <property type="entry name" value="AAA+_ATPase"/>
</dbReference>
<organism evidence="4 5">
    <name type="scientific">Aureimonas altamirensis</name>
    <dbReference type="NCBI Taxonomy" id="370622"/>
    <lineage>
        <taxon>Bacteria</taxon>
        <taxon>Pseudomonadati</taxon>
        <taxon>Pseudomonadota</taxon>
        <taxon>Alphaproteobacteria</taxon>
        <taxon>Hyphomicrobiales</taxon>
        <taxon>Aurantimonadaceae</taxon>
        <taxon>Aureimonas</taxon>
    </lineage>
</organism>
<evidence type="ECO:0000256" key="2">
    <source>
        <dbReference type="ARBA" id="ARBA00022840"/>
    </source>
</evidence>
<dbReference type="STRING" id="370622.LA66_07225"/>
<keyword evidence="2 4" id="KW-0067">ATP-binding</keyword>
<feature type="domain" description="ABC transporter" evidence="3">
    <location>
        <begin position="5"/>
        <end position="257"/>
    </location>
</feature>
<dbReference type="GO" id="GO:0005524">
    <property type="term" value="F:ATP binding"/>
    <property type="evidence" value="ECO:0007669"/>
    <property type="project" value="UniProtKB-KW"/>
</dbReference>
<evidence type="ECO:0000256" key="1">
    <source>
        <dbReference type="ARBA" id="ARBA00022741"/>
    </source>
</evidence>
<dbReference type="GO" id="GO:0016887">
    <property type="term" value="F:ATP hydrolysis activity"/>
    <property type="evidence" value="ECO:0007669"/>
    <property type="project" value="InterPro"/>
</dbReference>
<dbReference type="PANTHER" id="PTHR43230">
    <property type="entry name" value="ABC-TYPE DIPEPTIDE/OLIGOPEPTIDE TRANSPORT SYSTEM, ATPASE COMPONENT"/>
    <property type="match status" value="1"/>
</dbReference>
<sequence>MTTLLDVAGVSKRFSTGGLLGRRVVNAVEDASFSLSADKPEIFTIIGESGSGKTTLARMILGLEDATEGEIRVRGDRVSRKDGRRKRLEYMSHVQPVFQNPFEAFNPLKRVDRYLESTARRFLKTRDRNVIAQASDTALQKVGLSLAEIGGRFPHEMSGGQLQRTAIARALIPNPRLLIADEPVSMVDASLRMSIVNLLRSLRDDHGVSVIYITHDLATAYYISDRLMIMQRGRIVEMGPARAVLDAPEHAYSRLLKDSVLSTEDAGEGRLDTNRAAIREVTALAGRPSLLVEQPDGRLLRVYDNTEN</sequence>
<dbReference type="SMART" id="SM00382">
    <property type="entry name" value="AAA"/>
    <property type="match status" value="1"/>
</dbReference>
<name>A0A0B1QBL8_9HYPH</name>
<dbReference type="RefSeq" id="WP_039189986.1">
    <property type="nucleotide sequence ID" value="NZ_JRFJ01000001.1"/>
</dbReference>
<protein>
    <submittedName>
        <fullName evidence="4">ABC transporter ATP-binding protein</fullName>
    </submittedName>
</protein>
<dbReference type="PANTHER" id="PTHR43230:SF1">
    <property type="entry name" value="OLIGOPEPTIDE ABC TRANSPORTER, ATP-BINDING PROTEIN"/>
    <property type="match status" value="1"/>
</dbReference>
<dbReference type="SUPFAM" id="SSF52540">
    <property type="entry name" value="P-loop containing nucleoside triphosphate hydrolases"/>
    <property type="match status" value="1"/>
</dbReference>
<evidence type="ECO:0000313" key="5">
    <source>
        <dbReference type="Proteomes" id="UP000030826"/>
    </source>
</evidence>
<dbReference type="Pfam" id="PF00005">
    <property type="entry name" value="ABC_tran"/>
    <property type="match status" value="1"/>
</dbReference>
<gene>
    <name evidence="4" type="ORF">LA66_07225</name>
</gene>
<evidence type="ECO:0000313" key="4">
    <source>
        <dbReference type="EMBL" id="KHJ56327.1"/>
    </source>
</evidence>
<dbReference type="OrthoDB" id="2986442at2"/>
<dbReference type="EMBL" id="JRFJ01000001">
    <property type="protein sequence ID" value="KHJ56327.1"/>
    <property type="molecule type" value="Genomic_DNA"/>
</dbReference>
<dbReference type="Gene3D" id="3.40.50.300">
    <property type="entry name" value="P-loop containing nucleotide triphosphate hydrolases"/>
    <property type="match status" value="1"/>
</dbReference>
<proteinExistence type="predicted"/>
<evidence type="ECO:0000259" key="3">
    <source>
        <dbReference type="PROSITE" id="PS50893"/>
    </source>
</evidence>
<dbReference type="InterPro" id="IPR003439">
    <property type="entry name" value="ABC_transporter-like_ATP-bd"/>
</dbReference>
<comment type="caution">
    <text evidence="4">The sequence shown here is derived from an EMBL/GenBank/DDBJ whole genome shotgun (WGS) entry which is preliminary data.</text>
</comment>
<reference evidence="4 5" key="1">
    <citation type="submission" date="2014-09" db="EMBL/GenBank/DDBJ databases">
        <title>Isolation and characterization of Aurantimonas altamirensis ON-56566 from clinical sample following a dog bite.</title>
        <authorList>
            <person name="Eshaghi A."/>
            <person name="Li A."/>
            <person name="Shahinas D."/>
            <person name="Bahn P."/>
            <person name="Kus J.V."/>
            <person name="Patel S.N."/>
        </authorList>
    </citation>
    <scope>NUCLEOTIDE SEQUENCE [LARGE SCALE GENOMIC DNA]</scope>
    <source>
        <strain evidence="4 5">ON-56566</strain>
    </source>
</reference>
<accession>A0A0B1QBL8</accession>
<dbReference type="InterPro" id="IPR027417">
    <property type="entry name" value="P-loop_NTPase"/>
</dbReference>
<dbReference type="Proteomes" id="UP000030826">
    <property type="component" value="Unassembled WGS sequence"/>
</dbReference>
<dbReference type="CDD" id="cd03257">
    <property type="entry name" value="ABC_NikE_OppD_transporters"/>
    <property type="match status" value="1"/>
</dbReference>
<keyword evidence="1" id="KW-0547">Nucleotide-binding</keyword>
<dbReference type="AlphaFoldDB" id="A0A0B1QBL8"/>